<feature type="binding site" evidence="12">
    <location>
        <position position="458"/>
    </location>
    <ligand>
        <name>ATP</name>
        <dbReference type="ChEBI" id="CHEBI:30616"/>
    </ligand>
</feature>
<keyword evidence="16" id="KW-1185">Reference proteome</keyword>
<keyword evidence="10" id="KW-0539">Nucleus</keyword>
<dbReference type="PANTHER" id="PTHR46135">
    <property type="entry name" value="NME/NM23 FAMILY MEMBER 8"/>
    <property type="match status" value="1"/>
</dbReference>
<feature type="active site" description="Pros-phosphohistidine intermediate" evidence="12">
    <location>
        <position position="566"/>
    </location>
</feature>
<evidence type="ECO:0000313" key="15">
    <source>
        <dbReference type="EMBL" id="KAK2839699.1"/>
    </source>
</evidence>
<dbReference type="Gene3D" id="3.30.70.141">
    <property type="entry name" value="Nucleoside diphosphate kinase-like domain"/>
    <property type="match status" value="3"/>
</dbReference>
<evidence type="ECO:0000313" key="16">
    <source>
        <dbReference type="Proteomes" id="UP001187415"/>
    </source>
</evidence>
<name>A0AA88SKD0_CHASR</name>
<protein>
    <recommendedName>
        <fullName evidence="7">Nucleoside diphosphate kinase B</fullName>
    </recommendedName>
</protein>
<dbReference type="GO" id="GO:0006183">
    <property type="term" value="P:GTP biosynthetic process"/>
    <property type="evidence" value="ECO:0007669"/>
    <property type="project" value="InterPro"/>
</dbReference>
<dbReference type="Gene3D" id="3.40.30.10">
    <property type="entry name" value="Glutaredoxin"/>
    <property type="match status" value="1"/>
</dbReference>
<evidence type="ECO:0000256" key="2">
    <source>
        <dbReference type="ARBA" id="ARBA00004123"/>
    </source>
</evidence>
<evidence type="ECO:0000256" key="7">
    <source>
        <dbReference type="ARBA" id="ARBA00013499"/>
    </source>
</evidence>
<accession>A0AA88SKD0</accession>
<dbReference type="GO" id="GO:0046872">
    <property type="term" value="F:metal ion binding"/>
    <property type="evidence" value="ECO:0007669"/>
    <property type="project" value="UniProtKB-KW"/>
</dbReference>
<organism evidence="15 16">
    <name type="scientific">Channa striata</name>
    <name type="common">Snakehead murrel</name>
    <name type="synonym">Ophicephalus striatus</name>
    <dbReference type="NCBI Taxonomy" id="64152"/>
    <lineage>
        <taxon>Eukaryota</taxon>
        <taxon>Metazoa</taxon>
        <taxon>Chordata</taxon>
        <taxon>Craniata</taxon>
        <taxon>Vertebrata</taxon>
        <taxon>Euteleostomi</taxon>
        <taxon>Actinopterygii</taxon>
        <taxon>Neopterygii</taxon>
        <taxon>Teleostei</taxon>
        <taxon>Neoteleostei</taxon>
        <taxon>Acanthomorphata</taxon>
        <taxon>Anabantaria</taxon>
        <taxon>Anabantiformes</taxon>
        <taxon>Channoidei</taxon>
        <taxon>Channidae</taxon>
        <taxon>Channa</taxon>
    </lineage>
</organism>
<dbReference type="InterPro" id="IPR017937">
    <property type="entry name" value="Thioredoxin_CS"/>
</dbReference>
<dbReference type="InterPro" id="IPR036850">
    <property type="entry name" value="NDK-like_dom_sf"/>
</dbReference>
<reference evidence="15" key="1">
    <citation type="submission" date="2023-07" db="EMBL/GenBank/DDBJ databases">
        <title>Chromosome-level Genome Assembly of Striped Snakehead (Channa striata).</title>
        <authorList>
            <person name="Liu H."/>
        </authorList>
    </citation>
    <scope>NUCLEOTIDE SEQUENCE</scope>
    <source>
        <strain evidence="15">Gz</strain>
        <tissue evidence="15">Muscle</tissue>
    </source>
</reference>
<dbReference type="Pfam" id="PF00334">
    <property type="entry name" value="NDK"/>
    <property type="match status" value="2"/>
</dbReference>
<comment type="similarity">
    <text evidence="6 12 13">Belongs to the NDK family.</text>
</comment>
<evidence type="ECO:0000256" key="9">
    <source>
        <dbReference type="ARBA" id="ARBA00022723"/>
    </source>
</evidence>
<evidence type="ECO:0000256" key="11">
    <source>
        <dbReference type="ARBA" id="ARBA00023306"/>
    </source>
</evidence>
<dbReference type="PROSITE" id="PS51374">
    <property type="entry name" value="NDPK_LIKE"/>
    <property type="match status" value="3"/>
</dbReference>
<dbReference type="InterPro" id="IPR036249">
    <property type="entry name" value="Thioredoxin-like_sf"/>
</dbReference>
<dbReference type="GO" id="GO:0006241">
    <property type="term" value="P:CTP biosynthetic process"/>
    <property type="evidence" value="ECO:0007669"/>
    <property type="project" value="InterPro"/>
</dbReference>
<dbReference type="SMART" id="SM00562">
    <property type="entry name" value="NDK"/>
    <property type="match status" value="3"/>
</dbReference>
<comment type="subcellular location">
    <subcellularLocation>
        <location evidence="5">Cell projection</location>
        <location evidence="5">Lamellipodium</location>
    </subcellularLocation>
    <subcellularLocation>
        <location evidence="3">Cell projection</location>
        <location evidence="3">Ruffle</location>
    </subcellularLocation>
    <subcellularLocation>
        <location evidence="4">Cytoplasm</location>
    </subcellularLocation>
    <subcellularLocation>
        <location evidence="2">Nucleus</location>
    </subcellularLocation>
</comment>
<evidence type="ECO:0000256" key="3">
    <source>
        <dbReference type="ARBA" id="ARBA00004466"/>
    </source>
</evidence>
<dbReference type="SUPFAM" id="SSF52833">
    <property type="entry name" value="Thioredoxin-like"/>
    <property type="match status" value="1"/>
</dbReference>
<evidence type="ECO:0000256" key="10">
    <source>
        <dbReference type="ARBA" id="ARBA00023242"/>
    </source>
</evidence>
<dbReference type="InterPro" id="IPR034907">
    <property type="entry name" value="NDK-like_dom"/>
</dbReference>
<dbReference type="InterPro" id="IPR013766">
    <property type="entry name" value="Thioredoxin_domain"/>
</dbReference>
<feature type="active site" description="Pros-phosphohistidine intermediate" evidence="12">
    <location>
        <position position="281"/>
    </location>
</feature>
<dbReference type="PROSITE" id="PS51352">
    <property type="entry name" value="THIOREDOXIN_2"/>
    <property type="match status" value="1"/>
</dbReference>
<feature type="binding site" evidence="12">
    <location>
        <position position="539"/>
    </location>
    <ligand>
        <name>ATP</name>
        <dbReference type="ChEBI" id="CHEBI:30616"/>
    </ligand>
</feature>
<dbReference type="Proteomes" id="UP001187415">
    <property type="component" value="Unassembled WGS sequence"/>
</dbReference>
<sequence length="602" mass="67974">MAGKKKEVILQAPVTNQEQWEEMLATKGLTVVDVYQQWCGPCRAVVSLLRKIKNELSDDLLHFAIAEADSIDALDKYRGKCEPTFLFYGGGELVAVLRGANAPLLQKMIVDELAKEKMVLEQSAERSAVIDYGLEDDEKREDEMPQQAQNEESIIVPASKSLTVAIIKPDAVAHGKANEIIMKIQDAGFEILAHEESTLTEAEARDFYQHKAKEDCFEELVQFMSSGPSHILVLSQIESSANVVPAWREFIGPTDVEEAKSQKPESLRAQYGTQTLFNAVHGSEDSDQASRELAFFFPNFRKASLTEQDGEEEHVERTLALIRPDVAREYREKILAEIHKSGFTVALQKEVMLTEEQVRQFYFQHVEEDYFPALLQSMTSGPVLALALAKKEAVHEWNNILGHFDINNDNEESPERLEAQFAVENKPVSQLHGSANCNEAEREINFFFPKQQTLAVIKPDALEKHKEDILKEIQDRGFSVTQLKEMVLPREMAEEFYKEHSEQPFFSQLVEFMCRGPCLMLILTKENAVEEWRAMMGPTDPAHAKETSPNSIRARFASDILQNSVHGSSNEQHAMEKIQFIFGDISSEAELTSDGETDKTIS</sequence>
<dbReference type="SUPFAM" id="SSF54919">
    <property type="entry name" value="Nucleoside diphosphate kinase, NDK"/>
    <property type="match status" value="3"/>
</dbReference>
<gene>
    <name evidence="15" type="ORF">Q5P01_013439</name>
</gene>
<evidence type="ECO:0000259" key="14">
    <source>
        <dbReference type="PROSITE" id="PS51352"/>
    </source>
</evidence>
<dbReference type="PANTHER" id="PTHR46135:SF5">
    <property type="entry name" value="THIOREDOXIN DOMAIN-CONTAINING PROTEIN 6 ISOFORM X1"/>
    <property type="match status" value="1"/>
</dbReference>
<keyword evidence="11" id="KW-0131">Cell cycle</keyword>
<comment type="function">
    <text evidence="1">Major role in the synthesis of nucleoside triphosphates other than ATP.</text>
</comment>
<dbReference type="PRINTS" id="PR01243">
    <property type="entry name" value="NUCDPKINASE"/>
</dbReference>
<evidence type="ECO:0000256" key="4">
    <source>
        <dbReference type="ARBA" id="ARBA00004496"/>
    </source>
</evidence>
<feature type="binding site" evidence="12">
    <location>
        <position position="563"/>
    </location>
    <ligand>
        <name>ATP</name>
        <dbReference type="ChEBI" id="CHEBI:30616"/>
    </ligand>
</feature>
<dbReference type="PROSITE" id="PS00194">
    <property type="entry name" value="THIOREDOXIN_1"/>
    <property type="match status" value="1"/>
</dbReference>
<dbReference type="CDD" id="cd04416">
    <property type="entry name" value="NDPk_TX"/>
    <property type="match status" value="3"/>
</dbReference>
<feature type="binding site" evidence="12">
    <location>
        <position position="505"/>
    </location>
    <ligand>
        <name>ATP</name>
        <dbReference type="ChEBI" id="CHEBI:30616"/>
    </ligand>
</feature>
<comment type="caution">
    <text evidence="15">The sequence shown here is derived from an EMBL/GenBank/DDBJ whole genome shotgun (WGS) entry which is preliminary data.</text>
</comment>
<feature type="binding site" evidence="12">
    <location>
        <position position="553"/>
    </location>
    <ligand>
        <name>ATP</name>
        <dbReference type="ChEBI" id="CHEBI:30616"/>
    </ligand>
</feature>
<evidence type="ECO:0000256" key="13">
    <source>
        <dbReference type="RuleBase" id="RU004011"/>
    </source>
</evidence>
<dbReference type="Pfam" id="PF00085">
    <property type="entry name" value="Thioredoxin"/>
    <property type="match status" value="1"/>
</dbReference>
<dbReference type="CDD" id="cd02948">
    <property type="entry name" value="TRX_NDPK"/>
    <property type="match status" value="1"/>
</dbReference>
<feature type="binding site" evidence="12">
    <location>
        <position position="533"/>
    </location>
    <ligand>
        <name>ATP</name>
        <dbReference type="ChEBI" id="CHEBI:30616"/>
    </ligand>
</feature>
<dbReference type="InterPro" id="IPR051766">
    <property type="entry name" value="TXND_domain-containing"/>
</dbReference>
<evidence type="ECO:0000256" key="8">
    <source>
        <dbReference type="ARBA" id="ARBA00022490"/>
    </source>
</evidence>
<dbReference type="GO" id="GO:0005634">
    <property type="term" value="C:nucleus"/>
    <property type="evidence" value="ECO:0007669"/>
    <property type="project" value="UniProtKB-SubCell"/>
</dbReference>
<feature type="active site" description="Pros-phosphohistidine intermediate" evidence="12">
    <location>
        <position position="432"/>
    </location>
</feature>
<evidence type="ECO:0000256" key="1">
    <source>
        <dbReference type="ARBA" id="ARBA00003465"/>
    </source>
</evidence>
<comment type="caution">
    <text evidence="12">Lacks conserved residue(s) required for the propagation of feature annotation.</text>
</comment>
<evidence type="ECO:0000256" key="6">
    <source>
        <dbReference type="ARBA" id="ARBA00008142"/>
    </source>
</evidence>
<evidence type="ECO:0000256" key="12">
    <source>
        <dbReference type="PROSITE-ProRule" id="PRU00706"/>
    </source>
</evidence>
<feature type="domain" description="Thioredoxin" evidence="14">
    <location>
        <begin position="1"/>
        <end position="115"/>
    </location>
</feature>
<dbReference type="GO" id="GO:0001726">
    <property type="term" value="C:ruffle"/>
    <property type="evidence" value="ECO:0007669"/>
    <property type="project" value="UniProtKB-SubCell"/>
</dbReference>
<dbReference type="InterPro" id="IPR001564">
    <property type="entry name" value="Nucleoside_diP_kinase"/>
</dbReference>
<dbReference type="GO" id="GO:0004550">
    <property type="term" value="F:nucleoside diphosphate kinase activity"/>
    <property type="evidence" value="ECO:0007669"/>
    <property type="project" value="InterPro"/>
</dbReference>
<keyword evidence="8" id="KW-0963">Cytoplasm</keyword>
<evidence type="ECO:0000256" key="5">
    <source>
        <dbReference type="ARBA" id="ARBA00004510"/>
    </source>
</evidence>
<dbReference type="GO" id="GO:0005737">
    <property type="term" value="C:cytoplasm"/>
    <property type="evidence" value="ECO:0007669"/>
    <property type="project" value="UniProtKB-SubCell"/>
</dbReference>
<keyword evidence="9" id="KW-0479">Metal-binding</keyword>
<proteinExistence type="inferred from homology"/>
<dbReference type="GO" id="GO:0006228">
    <property type="term" value="P:UTP biosynthetic process"/>
    <property type="evidence" value="ECO:0007669"/>
    <property type="project" value="InterPro"/>
</dbReference>
<dbReference type="AlphaFoldDB" id="A0AA88SKD0"/>
<dbReference type="GO" id="GO:0030027">
    <property type="term" value="C:lamellipodium"/>
    <property type="evidence" value="ECO:0007669"/>
    <property type="project" value="UniProtKB-SubCell"/>
</dbReference>
<dbReference type="EMBL" id="JAUPFM010000010">
    <property type="protein sequence ID" value="KAK2839699.1"/>
    <property type="molecule type" value="Genomic_DNA"/>
</dbReference>